<dbReference type="InterPro" id="IPR039316">
    <property type="entry name" value="CLE25/26"/>
</dbReference>
<gene>
    <name evidence="2" type="ORF">ZIOFF_065372</name>
</gene>
<sequence>MARDLCTGLPFLFCIALLVSMEAHSAGARVALQVAAPAVVSAMARPENNLDPFYTSKRKVPNGPDPIHNRYFAYTTTECFKFLAKYEVFFYEHCCFVFHKNCVLTGLSSRALKLLKTWMGNMCNLVHFELTEEVKRWKTRHCSALNVRVWDAHLVTGLDEFT</sequence>
<keyword evidence="3" id="KW-1185">Reference proteome</keyword>
<dbReference type="PANTHER" id="PTHR34277">
    <property type="entry name" value="CLAVATA3/ESR (CLE)-RELATED PROTEIN 26"/>
    <property type="match status" value="1"/>
</dbReference>
<proteinExistence type="predicted"/>
<dbReference type="EMBL" id="JACMSC010000018">
    <property type="protein sequence ID" value="KAG6476136.1"/>
    <property type="molecule type" value="Genomic_DNA"/>
</dbReference>
<comment type="caution">
    <text evidence="2">The sequence shown here is derived from an EMBL/GenBank/DDBJ whole genome shotgun (WGS) entry which is preliminary data.</text>
</comment>
<evidence type="ECO:0000313" key="2">
    <source>
        <dbReference type="EMBL" id="KAG6476136.1"/>
    </source>
</evidence>
<evidence type="ECO:0000256" key="1">
    <source>
        <dbReference type="SAM" id="SignalP"/>
    </source>
</evidence>
<keyword evidence="1" id="KW-0732">Signal</keyword>
<protein>
    <submittedName>
        <fullName evidence="2">Uncharacterized protein</fullName>
    </submittedName>
</protein>
<evidence type="ECO:0000313" key="3">
    <source>
        <dbReference type="Proteomes" id="UP000734854"/>
    </source>
</evidence>
<name>A0A8J5EZG1_ZINOF</name>
<feature type="signal peptide" evidence="1">
    <location>
        <begin position="1"/>
        <end position="28"/>
    </location>
</feature>
<feature type="chain" id="PRO_5035272948" evidence="1">
    <location>
        <begin position="29"/>
        <end position="162"/>
    </location>
</feature>
<dbReference type="AlphaFoldDB" id="A0A8J5EZG1"/>
<organism evidence="2 3">
    <name type="scientific">Zingiber officinale</name>
    <name type="common">Ginger</name>
    <name type="synonym">Amomum zingiber</name>
    <dbReference type="NCBI Taxonomy" id="94328"/>
    <lineage>
        <taxon>Eukaryota</taxon>
        <taxon>Viridiplantae</taxon>
        <taxon>Streptophyta</taxon>
        <taxon>Embryophyta</taxon>
        <taxon>Tracheophyta</taxon>
        <taxon>Spermatophyta</taxon>
        <taxon>Magnoliopsida</taxon>
        <taxon>Liliopsida</taxon>
        <taxon>Zingiberales</taxon>
        <taxon>Zingiberaceae</taxon>
        <taxon>Zingiber</taxon>
    </lineage>
</organism>
<dbReference type="PANTHER" id="PTHR34277:SF14">
    <property type="entry name" value="OS05G0505900 PROTEIN"/>
    <property type="match status" value="1"/>
</dbReference>
<reference evidence="2 3" key="1">
    <citation type="submission" date="2020-08" db="EMBL/GenBank/DDBJ databases">
        <title>Plant Genome Project.</title>
        <authorList>
            <person name="Zhang R.-G."/>
        </authorList>
    </citation>
    <scope>NUCLEOTIDE SEQUENCE [LARGE SCALE GENOMIC DNA]</scope>
    <source>
        <tissue evidence="2">Rhizome</tissue>
    </source>
</reference>
<dbReference type="Proteomes" id="UP000734854">
    <property type="component" value="Unassembled WGS sequence"/>
</dbReference>
<accession>A0A8J5EZG1</accession>